<name>A0A7R9HL21_9NEOP</name>
<evidence type="ECO:0000313" key="1">
    <source>
        <dbReference type="EMBL" id="CAD7426262.1"/>
    </source>
</evidence>
<protein>
    <submittedName>
        <fullName evidence="1">Uncharacterized protein</fullName>
    </submittedName>
</protein>
<sequence>MTRRAKFQSLPGTWMVGFSVVVTYTHSRTSFAPGLIKWTSWRVLCALTQLISTHLGRLVLGSITLQKAYIILPLFRSSVSSSTPPAEKSTITWKQKCAHICMKGEWKITLSTPDQDITLISL</sequence>
<gene>
    <name evidence="1" type="ORF">TMSB3V08_LOCUS3155</name>
</gene>
<organism evidence="1">
    <name type="scientific">Timema monikensis</name>
    <dbReference type="NCBI Taxonomy" id="170555"/>
    <lineage>
        <taxon>Eukaryota</taxon>
        <taxon>Metazoa</taxon>
        <taxon>Ecdysozoa</taxon>
        <taxon>Arthropoda</taxon>
        <taxon>Hexapoda</taxon>
        <taxon>Insecta</taxon>
        <taxon>Pterygota</taxon>
        <taxon>Neoptera</taxon>
        <taxon>Polyneoptera</taxon>
        <taxon>Phasmatodea</taxon>
        <taxon>Timematodea</taxon>
        <taxon>Timematoidea</taxon>
        <taxon>Timematidae</taxon>
        <taxon>Timema</taxon>
    </lineage>
</organism>
<reference evidence="1" key="1">
    <citation type="submission" date="2020-11" db="EMBL/GenBank/DDBJ databases">
        <authorList>
            <person name="Tran Van P."/>
        </authorList>
    </citation>
    <scope>NUCLEOTIDE SEQUENCE</scope>
</reference>
<dbReference type="AlphaFoldDB" id="A0A7R9HL21"/>
<proteinExistence type="predicted"/>
<accession>A0A7R9HL21</accession>
<dbReference type="EMBL" id="OB793153">
    <property type="protein sequence ID" value="CAD7426262.1"/>
    <property type="molecule type" value="Genomic_DNA"/>
</dbReference>